<accession>A0A1L9UIA1</accession>
<protein>
    <submittedName>
        <fullName evidence="1">Uncharacterized protein</fullName>
    </submittedName>
</protein>
<dbReference type="EMBL" id="KV878685">
    <property type="protein sequence ID" value="OJJ71427.1"/>
    <property type="molecule type" value="Genomic_DNA"/>
</dbReference>
<dbReference type="RefSeq" id="XP_067478675.1">
    <property type="nucleotide sequence ID" value="XM_067628296.1"/>
</dbReference>
<organism evidence="1 2">
    <name type="scientific">Aspergillus brasiliensis (strain CBS 101740 / IMI 381727 / IBT 21946)</name>
    <dbReference type="NCBI Taxonomy" id="767769"/>
    <lineage>
        <taxon>Eukaryota</taxon>
        <taxon>Fungi</taxon>
        <taxon>Dikarya</taxon>
        <taxon>Ascomycota</taxon>
        <taxon>Pezizomycotina</taxon>
        <taxon>Eurotiomycetes</taxon>
        <taxon>Eurotiomycetidae</taxon>
        <taxon>Eurotiales</taxon>
        <taxon>Aspergillaceae</taxon>
        <taxon>Aspergillus</taxon>
        <taxon>Aspergillus subgen. Circumdati</taxon>
    </lineage>
</organism>
<sequence>MWIMSTKKMARKRERRKKQLCPDWNRNTTSRWNILLLRRDTTAAHLLFCRQTQFPGTNNLSLPPLHLQSPGRDHELLQVCMVRCVPPTTTRSRAATPGISCVTWISGIRLPAWPGQGKKRKEKARSLANRTGQCLGAAASVSYYQVLWYSV</sequence>
<name>A0A1L9UIA1_ASPBC</name>
<reference evidence="2" key="1">
    <citation type="journal article" date="2017" name="Genome Biol.">
        <title>Comparative genomics reveals high biological diversity and specific adaptations in the industrially and medically important fungal genus Aspergillus.</title>
        <authorList>
            <person name="de Vries R.P."/>
            <person name="Riley R."/>
            <person name="Wiebenga A."/>
            <person name="Aguilar-Osorio G."/>
            <person name="Amillis S."/>
            <person name="Uchima C.A."/>
            <person name="Anderluh G."/>
            <person name="Asadollahi M."/>
            <person name="Askin M."/>
            <person name="Barry K."/>
            <person name="Battaglia E."/>
            <person name="Bayram O."/>
            <person name="Benocci T."/>
            <person name="Braus-Stromeyer S.A."/>
            <person name="Caldana C."/>
            <person name="Canovas D."/>
            <person name="Cerqueira G.C."/>
            <person name="Chen F."/>
            <person name="Chen W."/>
            <person name="Choi C."/>
            <person name="Clum A."/>
            <person name="Dos Santos R.A."/>
            <person name="Damasio A.R."/>
            <person name="Diallinas G."/>
            <person name="Emri T."/>
            <person name="Fekete E."/>
            <person name="Flipphi M."/>
            <person name="Freyberg S."/>
            <person name="Gallo A."/>
            <person name="Gournas C."/>
            <person name="Habgood R."/>
            <person name="Hainaut M."/>
            <person name="Harispe M.L."/>
            <person name="Henrissat B."/>
            <person name="Hilden K.S."/>
            <person name="Hope R."/>
            <person name="Hossain A."/>
            <person name="Karabika E."/>
            <person name="Karaffa L."/>
            <person name="Karanyi Z."/>
            <person name="Krasevec N."/>
            <person name="Kuo A."/>
            <person name="Kusch H."/>
            <person name="LaButti K."/>
            <person name="Lagendijk E.L."/>
            <person name="Lapidus A."/>
            <person name="Levasseur A."/>
            <person name="Lindquist E."/>
            <person name="Lipzen A."/>
            <person name="Logrieco A.F."/>
            <person name="MacCabe A."/>
            <person name="Maekelae M.R."/>
            <person name="Malavazi I."/>
            <person name="Melin P."/>
            <person name="Meyer V."/>
            <person name="Mielnichuk N."/>
            <person name="Miskei M."/>
            <person name="Molnar A.P."/>
            <person name="Mule G."/>
            <person name="Ngan C.Y."/>
            <person name="Orejas M."/>
            <person name="Orosz E."/>
            <person name="Ouedraogo J.P."/>
            <person name="Overkamp K.M."/>
            <person name="Park H.-S."/>
            <person name="Perrone G."/>
            <person name="Piumi F."/>
            <person name="Punt P.J."/>
            <person name="Ram A.F."/>
            <person name="Ramon A."/>
            <person name="Rauscher S."/>
            <person name="Record E."/>
            <person name="Riano-Pachon D.M."/>
            <person name="Robert V."/>
            <person name="Roehrig J."/>
            <person name="Ruller R."/>
            <person name="Salamov A."/>
            <person name="Salih N.S."/>
            <person name="Samson R.A."/>
            <person name="Sandor E."/>
            <person name="Sanguinetti M."/>
            <person name="Schuetze T."/>
            <person name="Sepcic K."/>
            <person name="Shelest E."/>
            <person name="Sherlock G."/>
            <person name="Sophianopoulou V."/>
            <person name="Squina F.M."/>
            <person name="Sun H."/>
            <person name="Susca A."/>
            <person name="Todd R.B."/>
            <person name="Tsang A."/>
            <person name="Unkles S.E."/>
            <person name="van de Wiele N."/>
            <person name="van Rossen-Uffink D."/>
            <person name="Oliveira J.V."/>
            <person name="Vesth T.C."/>
            <person name="Visser J."/>
            <person name="Yu J.-H."/>
            <person name="Zhou M."/>
            <person name="Andersen M.R."/>
            <person name="Archer D.B."/>
            <person name="Baker S.E."/>
            <person name="Benoit I."/>
            <person name="Brakhage A.A."/>
            <person name="Braus G.H."/>
            <person name="Fischer R."/>
            <person name="Frisvad J.C."/>
            <person name="Goldman G.H."/>
            <person name="Houbraken J."/>
            <person name="Oakley B."/>
            <person name="Pocsi I."/>
            <person name="Scazzocchio C."/>
            <person name="Seiboth B."/>
            <person name="vanKuyk P.A."/>
            <person name="Wortman J."/>
            <person name="Dyer P.S."/>
            <person name="Grigoriev I.V."/>
        </authorList>
    </citation>
    <scope>NUCLEOTIDE SEQUENCE [LARGE SCALE GENOMIC DNA]</scope>
    <source>
        <strain evidence="2">CBS 101740 / IMI 381727 / IBT 21946</strain>
    </source>
</reference>
<gene>
    <name evidence="1" type="ORF">ASPBRDRAFT_612959</name>
</gene>
<keyword evidence="2" id="KW-1185">Reference proteome</keyword>
<evidence type="ECO:0000313" key="1">
    <source>
        <dbReference type="EMBL" id="OJJ71427.1"/>
    </source>
</evidence>
<dbReference type="GeneID" id="93580784"/>
<dbReference type="VEuPathDB" id="FungiDB:ASPBRDRAFT_612959"/>
<dbReference type="AlphaFoldDB" id="A0A1L9UIA1"/>
<evidence type="ECO:0000313" key="2">
    <source>
        <dbReference type="Proteomes" id="UP000184499"/>
    </source>
</evidence>
<proteinExistence type="predicted"/>
<dbReference type="Proteomes" id="UP000184499">
    <property type="component" value="Unassembled WGS sequence"/>
</dbReference>